<feature type="transmembrane region" description="Helical" evidence="2">
    <location>
        <begin position="153"/>
        <end position="173"/>
    </location>
</feature>
<name>A0A6J4RVD9_9ACTN</name>
<keyword evidence="2" id="KW-0812">Transmembrane</keyword>
<accession>A0A6J4RVD9</accession>
<keyword evidence="2" id="KW-1133">Transmembrane helix</keyword>
<keyword evidence="2" id="KW-0472">Membrane</keyword>
<evidence type="ECO:0000313" key="3">
    <source>
        <dbReference type="EMBL" id="CAA9482985.1"/>
    </source>
</evidence>
<evidence type="ECO:0000256" key="1">
    <source>
        <dbReference type="SAM" id="MobiDB-lite"/>
    </source>
</evidence>
<sequence>MNARASTLTPLGAVARGLVAGAVGTAAMTGWQTLSARLMSSGEDEDPDGEKTAPPDPWEQASAPAKLAKRIGEGVFQREVSADRIPVLTNGMHWGYGTAWGAVYGVLAGSASGGAPVRRGTVFGTGVWAMSYVQLVPMGLYEPPWKYAAKDMALELSFHVVYGVGVGAAFAAVRRA</sequence>
<dbReference type="EMBL" id="CADCVR010000027">
    <property type="protein sequence ID" value="CAA9482985.1"/>
    <property type="molecule type" value="Genomic_DNA"/>
</dbReference>
<protein>
    <recommendedName>
        <fullName evidence="4">DUF1440 domain-containing protein</fullName>
    </recommendedName>
</protein>
<feature type="region of interest" description="Disordered" evidence="1">
    <location>
        <begin position="40"/>
        <end position="62"/>
    </location>
</feature>
<organism evidence="3">
    <name type="scientific">uncultured Solirubrobacteraceae bacterium</name>
    <dbReference type="NCBI Taxonomy" id="1162706"/>
    <lineage>
        <taxon>Bacteria</taxon>
        <taxon>Bacillati</taxon>
        <taxon>Actinomycetota</taxon>
        <taxon>Thermoleophilia</taxon>
        <taxon>Solirubrobacterales</taxon>
        <taxon>Solirubrobacteraceae</taxon>
        <taxon>environmental samples</taxon>
    </lineage>
</organism>
<proteinExistence type="predicted"/>
<gene>
    <name evidence="3" type="ORF">AVDCRST_MAG53-872</name>
</gene>
<dbReference type="AlphaFoldDB" id="A0A6J4RVD9"/>
<evidence type="ECO:0000256" key="2">
    <source>
        <dbReference type="SAM" id="Phobius"/>
    </source>
</evidence>
<evidence type="ECO:0008006" key="4">
    <source>
        <dbReference type="Google" id="ProtNLM"/>
    </source>
</evidence>
<reference evidence="3" key="1">
    <citation type="submission" date="2020-02" db="EMBL/GenBank/DDBJ databases">
        <authorList>
            <person name="Meier V. D."/>
        </authorList>
    </citation>
    <scope>NUCLEOTIDE SEQUENCE</scope>
    <source>
        <strain evidence="3">AVDCRST_MAG53</strain>
    </source>
</reference>
<feature type="transmembrane region" description="Helical" evidence="2">
    <location>
        <begin position="122"/>
        <end position="141"/>
    </location>
</feature>